<protein>
    <recommendedName>
        <fullName evidence="2">SAC3/GANP/THP3 conserved domain-containing protein</fullName>
    </recommendedName>
</protein>
<dbReference type="EMBL" id="JAEOAQ010000007">
    <property type="protein sequence ID" value="KAG5417684.1"/>
    <property type="molecule type" value="Genomic_DNA"/>
</dbReference>
<dbReference type="Proteomes" id="UP000669133">
    <property type="component" value="Unassembled WGS sequence"/>
</dbReference>
<evidence type="ECO:0000259" key="2">
    <source>
        <dbReference type="Pfam" id="PF03399"/>
    </source>
</evidence>
<feature type="compositionally biased region" description="Basic and acidic residues" evidence="1">
    <location>
        <begin position="319"/>
        <end position="328"/>
    </location>
</feature>
<feature type="compositionally biased region" description="Polar residues" evidence="1">
    <location>
        <begin position="288"/>
        <end position="299"/>
    </location>
</feature>
<dbReference type="PANTHER" id="PTHR12436">
    <property type="entry name" value="80 KDA MCM3-ASSOCIATED PROTEIN"/>
    <property type="match status" value="1"/>
</dbReference>
<proteinExistence type="predicted"/>
<feature type="compositionally biased region" description="Polar residues" evidence="1">
    <location>
        <begin position="75"/>
        <end position="123"/>
    </location>
</feature>
<feature type="compositionally biased region" description="Polar residues" evidence="1">
    <location>
        <begin position="391"/>
        <end position="408"/>
    </location>
</feature>
<reference evidence="3 4" key="1">
    <citation type="submission" date="2020-12" db="EMBL/GenBank/DDBJ databases">
        <title>Effect of drift, selection, and recombination on the evolution of hybrid genomes in Candida yeast pathogens.</title>
        <authorList>
            <person name="Mixao V."/>
            <person name="Ksiezopolska E."/>
            <person name="Saus E."/>
            <person name="Boekhout T."/>
            <person name="Gacser A."/>
            <person name="Gabaldon T."/>
        </authorList>
    </citation>
    <scope>NUCLEOTIDE SEQUENCE [LARGE SCALE GENOMIC DNA]</scope>
    <source>
        <strain evidence="3 4">BP57</strain>
    </source>
</reference>
<dbReference type="PANTHER" id="PTHR12436:SF4">
    <property type="entry name" value="LEUKOCYTE RECEPTOR CLUSTER MEMBER 8"/>
    <property type="match status" value="1"/>
</dbReference>
<sequence>MANYNEVSPASFQSRNTNKKRRGNHKRGGKGNRGGGNRGGGNRGGSNQRGKNNRGGGNRGSHGSHDGGSNRGNGFNQEYGTEWSNGNYENHPSGNSSPFTESNMSPIQGGSFTDDNYAPQNVSLRKEVAEIQPTSYSQISRRDTRDDVTSAQSSGIWERRSSNSTLRYTKGSPPHRRTSANPDHSQPTQTQFHIPIDPNSDEQPFKQYATRRLNDIKQLPLEMQHVAEAELRTILRTAAEKDLMVVNDWSRQRIPSLDGGGALALQCELDNGPVGILDTAYSTNVTSSNQNFGSQSHQAAESPDNVHVQGSYTQTKEPQIGKHAKEDTTDLVDQSPVNSRDKTSNEYIDLTHGGVVPPHAMPYSNIHGKRIIDDDDYASNERKRQRAERFQATNSSNISRPQPVNEQNGGPVIGLNTNLEKSYLRLTSEPDPYKVRPQYILEKSVEYVFRKYNSMPKKEAFNYINDQLKSIRQDLTVQHIKNDFAISVYEQNARLSLKHNDLGEFNQCLGQLKFLYNYKRRSSFEWKRRFISSEVEMLCYKAIYMMITNNNSELCKLKLSLLQDYQGFQRDDSNVVYFGFMNSLFKLNSYKICNNCFRFFEELGKYDGIEATQLALQVISNNLNRKLRLAGLYVICGSSRTGMKIESLQGMLSFNERKDCEAFLSHHHLDTFVIKGDFQAFKAKGAVKILYKKSLRVDIKGQI</sequence>
<feature type="compositionally biased region" description="Polar residues" evidence="1">
    <location>
        <begin position="1"/>
        <end position="14"/>
    </location>
</feature>
<name>A0A8H7ZBZ3_9ASCO</name>
<dbReference type="RefSeq" id="XP_067546800.1">
    <property type="nucleotide sequence ID" value="XM_067694485.1"/>
</dbReference>
<feature type="compositionally biased region" description="Polar residues" evidence="1">
    <location>
        <begin position="179"/>
        <end position="192"/>
    </location>
</feature>
<evidence type="ECO:0000256" key="1">
    <source>
        <dbReference type="SAM" id="MobiDB-lite"/>
    </source>
</evidence>
<dbReference type="InterPro" id="IPR005062">
    <property type="entry name" value="SAC3/GANP/THP3_conserved"/>
</dbReference>
<dbReference type="AlphaFoldDB" id="A0A8H7ZBZ3"/>
<feature type="compositionally biased region" description="Basic residues" evidence="1">
    <location>
        <begin position="17"/>
        <end position="30"/>
    </location>
</feature>
<keyword evidence="4" id="KW-1185">Reference proteome</keyword>
<feature type="region of interest" description="Disordered" evidence="1">
    <location>
        <begin position="288"/>
        <end position="367"/>
    </location>
</feature>
<feature type="region of interest" description="Disordered" evidence="1">
    <location>
        <begin position="1"/>
        <end position="203"/>
    </location>
</feature>
<evidence type="ECO:0000313" key="4">
    <source>
        <dbReference type="Proteomes" id="UP000669133"/>
    </source>
</evidence>
<evidence type="ECO:0000313" key="3">
    <source>
        <dbReference type="EMBL" id="KAG5417684.1"/>
    </source>
</evidence>
<dbReference type="GO" id="GO:0005634">
    <property type="term" value="C:nucleus"/>
    <property type="evidence" value="ECO:0007669"/>
    <property type="project" value="TreeGrafter"/>
</dbReference>
<feature type="domain" description="SAC3/GANP/THP3 conserved" evidence="2">
    <location>
        <begin position="427"/>
        <end position="670"/>
    </location>
</feature>
<dbReference type="OrthoDB" id="199574at2759"/>
<feature type="region of interest" description="Disordered" evidence="1">
    <location>
        <begin position="380"/>
        <end position="413"/>
    </location>
</feature>
<dbReference type="GeneID" id="93653949"/>
<organism evidence="3 4">
    <name type="scientific">Candida metapsilosis</name>
    <dbReference type="NCBI Taxonomy" id="273372"/>
    <lineage>
        <taxon>Eukaryota</taxon>
        <taxon>Fungi</taxon>
        <taxon>Dikarya</taxon>
        <taxon>Ascomycota</taxon>
        <taxon>Saccharomycotina</taxon>
        <taxon>Pichiomycetes</taxon>
        <taxon>Debaryomycetaceae</taxon>
        <taxon>Candida/Lodderomyces clade</taxon>
        <taxon>Candida</taxon>
    </lineage>
</organism>
<feature type="compositionally biased region" description="Gly residues" evidence="1">
    <location>
        <begin position="31"/>
        <end position="44"/>
    </location>
</feature>
<gene>
    <name evidence="3" type="ORF">I9W82_005320</name>
</gene>
<dbReference type="Gene3D" id="1.25.40.990">
    <property type="match status" value="1"/>
</dbReference>
<feature type="compositionally biased region" description="Polar residues" evidence="1">
    <location>
        <begin position="308"/>
        <end position="317"/>
    </location>
</feature>
<comment type="caution">
    <text evidence="3">The sequence shown here is derived from an EMBL/GenBank/DDBJ whole genome shotgun (WGS) entry which is preliminary data.</text>
</comment>
<accession>A0A8H7ZBZ3</accession>
<dbReference type="InterPro" id="IPR045107">
    <property type="entry name" value="SAC3/GANP/THP3"/>
</dbReference>
<dbReference type="Pfam" id="PF03399">
    <property type="entry name" value="SAC3_GANP"/>
    <property type="match status" value="1"/>
</dbReference>